<keyword evidence="3" id="KW-1185">Reference proteome</keyword>
<proteinExistence type="predicted"/>
<dbReference type="EMBL" id="HG996469">
    <property type="protein sequence ID" value="CAG1843585.1"/>
    <property type="molecule type" value="Genomic_DNA"/>
</dbReference>
<organism evidence="2 3">
    <name type="scientific">Musa acuminata subsp. malaccensis</name>
    <name type="common">Wild banana</name>
    <name type="synonym">Musa malaccensis</name>
    <dbReference type="NCBI Taxonomy" id="214687"/>
    <lineage>
        <taxon>Eukaryota</taxon>
        <taxon>Viridiplantae</taxon>
        <taxon>Streptophyta</taxon>
        <taxon>Embryophyta</taxon>
        <taxon>Tracheophyta</taxon>
        <taxon>Spermatophyta</taxon>
        <taxon>Magnoliopsida</taxon>
        <taxon>Liliopsida</taxon>
        <taxon>Zingiberales</taxon>
        <taxon>Musaceae</taxon>
        <taxon>Musa</taxon>
    </lineage>
</organism>
<name>A0A804IUN0_MUSAM</name>
<evidence type="ECO:0000313" key="3">
    <source>
        <dbReference type="Proteomes" id="UP000012960"/>
    </source>
</evidence>
<accession>A0A804IUN0</accession>
<protein>
    <submittedName>
        <fullName evidence="1">(wild Malaysian banana) hypothetical protein</fullName>
    </submittedName>
</protein>
<dbReference type="EnsemblPlants" id="Ma04_t27780.1">
    <property type="protein sequence ID" value="Ma04_p27780.1"/>
    <property type="gene ID" value="Ma04_g27780"/>
</dbReference>
<reference evidence="1" key="1">
    <citation type="submission" date="2021-03" db="EMBL/GenBank/DDBJ databases">
        <authorList>
            <consortium name="Genoscope - CEA"/>
            <person name="William W."/>
        </authorList>
    </citation>
    <scope>NUCLEOTIDE SEQUENCE</scope>
    <source>
        <strain evidence="1">Doubled-haploid Pahang</strain>
    </source>
</reference>
<gene>
    <name evidence="1" type="ORF">GSMUA_133800.1</name>
</gene>
<sequence length="53" mass="6119">MMYHLSWCIHMLGGDTSKNNTATTKVCIKSILFVPAKMIRCLGPRHQRMFFFG</sequence>
<evidence type="ECO:0000313" key="2">
    <source>
        <dbReference type="EnsemblPlants" id="Ma04_p27780.1"/>
    </source>
</evidence>
<dbReference type="Gramene" id="Ma04_t27780.1">
    <property type="protein sequence ID" value="Ma04_p27780.1"/>
    <property type="gene ID" value="Ma04_g27780"/>
</dbReference>
<evidence type="ECO:0000313" key="1">
    <source>
        <dbReference type="EMBL" id="CAG1843585.1"/>
    </source>
</evidence>
<reference evidence="2" key="2">
    <citation type="submission" date="2021-05" db="UniProtKB">
        <authorList>
            <consortium name="EnsemblPlants"/>
        </authorList>
    </citation>
    <scope>IDENTIFICATION</scope>
    <source>
        <strain evidence="2">subsp. malaccensis</strain>
    </source>
</reference>
<dbReference type="Proteomes" id="UP000012960">
    <property type="component" value="Unplaced"/>
</dbReference>
<dbReference type="InParanoid" id="A0A804IUN0"/>
<dbReference type="AlphaFoldDB" id="A0A804IUN0"/>